<dbReference type="HOGENOM" id="CLU_004665_5_2_0"/>
<dbReference type="Gene3D" id="3.40.50.300">
    <property type="entry name" value="P-loop containing nucleotide triphosphate hydrolases"/>
    <property type="match status" value="1"/>
</dbReference>
<dbReference type="SMART" id="SM00028">
    <property type="entry name" value="TPR"/>
    <property type="match status" value="2"/>
</dbReference>
<dbReference type="Pfam" id="PF13424">
    <property type="entry name" value="TPR_12"/>
    <property type="match status" value="2"/>
</dbReference>
<evidence type="ECO:0000259" key="1">
    <source>
        <dbReference type="PROSITE" id="PS50043"/>
    </source>
</evidence>
<dbReference type="InterPro" id="IPR049945">
    <property type="entry name" value="AAA_22"/>
</dbReference>
<protein>
    <submittedName>
        <fullName evidence="2">Transcriptional regulator, LuxR family</fullName>
    </submittedName>
</protein>
<keyword evidence="3" id="KW-1185">Reference proteome</keyword>
<dbReference type="KEGG" id="msv:Mesil_0719"/>
<dbReference type="eggNOG" id="COG2197">
    <property type="taxonomic scope" value="Bacteria"/>
</dbReference>
<dbReference type="PRINTS" id="PR00038">
    <property type="entry name" value="HTHLUXR"/>
</dbReference>
<dbReference type="InterPro" id="IPR027417">
    <property type="entry name" value="P-loop_NTPase"/>
</dbReference>
<dbReference type="PANTHER" id="PTHR47691">
    <property type="entry name" value="REGULATOR-RELATED"/>
    <property type="match status" value="1"/>
</dbReference>
<dbReference type="Gene3D" id="1.10.10.10">
    <property type="entry name" value="Winged helix-like DNA-binding domain superfamily/Winged helix DNA-binding domain"/>
    <property type="match status" value="1"/>
</dbReference>
<dbReference type="RefSeq" id="WP_013157223.1">
    <property type="nucleotide sequence ID" value="NC_014212.1"/>
</dbReference>
<dbReference type="InterPro" id="IPR000792">
    <property type="entry name" value="Tscrpt_reg_LuxR_C"/>
</dbReference>
<dbReference type="SMART" id="SM00421">
    <property type="entry name" value="HTH_LUXR"/>
    <property type="match status" value="1"/>
</dbReference>
<sequence length="768" mass="84059">MDVGWWDSDGSVYTGGLYRLPLQPYPLIGRQRDLNAAEALLLRGDVRLFTVVGPPGVGKTRFALELASRVAPRFSEGVAFVDLAPVREAGLVLDAVARVLGVAEHPDRTMLAQLQRHLGNQSLLLILDNLEHVIAAAADLAGLLEASPQVKLLVTSRQPLHLRWEHRYNLLPLTLPDAAAGLEDALLRYPATALFLERARMADAAFSVDAGRTLAVVEICRRLDGLPLAIELAAAWTAVLGPEAVLSRLLAHRVFPLGSSRDGPERQRTLFDAIAWSYDLLNEAERRVFRALGAFAGETPLEAIEAVCEGLGVDVLTPVAGLVDKNLLLRVGEGETRFRMLETIRSFAEEQLERMGEATVVRHRHAAWFLGLARRAERFIWSEHQAVWLLRLERAHDNVRLALNWCFSGGDEETGVLLVAAMHRFWFARGYIREGRKWNELAASKRQVSDRGRALALRNLAFFLTQQGEAEQALGLAEQAAALARSVGEPSLLAWILHGLALVTDAVGDIERSERLNREILDRARQAGDEALAIRALGGIGSVLHRRGDISQARTFFEEALALARPRHDKWLMSVVTRNLGLALASEDPAQALALLQESLALAYEIGHRSLTVRGLEALAGLQAQAEAAAKLLGASEVFRDAFGLKRGSSSEAWVAAVRERLGPAAFEAAWNQGQAMTPGEAVALALGRGAPLPIAQVQRPGGLTDREIQVVWEIASGLTNRQIAEKLEISQRTVDAHVQNILNKLGVEKRTQIAVWASRHLKEDPSP</sequence>
<proteinExistence type="predicted"/>
<dbReference type="SUPFAM" id="SSF46894">
    <property type="entry name" value="C-terminal effector domain of the bipartite response regulators"/>
    <property type="match status" value="1"/>
</dbReference>
<dbReference type="PROSITE" id="PS50043">
    <property type="entry name" value="HTH_LUXR_2"/>
    <property type="match status" value="1"/>
</dbReference>
<dbReference type="SUPFAM" id="SSF48452">
    <property type="entry name" value="TPR-like"/>
    <property type="match status" value="1"/>
</dbReference>
<dbReference type="AlphaFoldDB" id="D7BB74"/>
<dbReference type="OrthoDB" id="24044at2"/>
<dbReference type="STRING" id="526227.Mesil_0719"/>
<dbReference type="PANTHER" id="PTHR47691:SF3">
    <property type="entry name" value="HTH-TYPE TRANSCRIPTIONAL REGULATOR RV0890C-RELATED"/>
    <property type="match status" value="1"/>
</dbReference>
<dbReference type="InterPro" id="IPR011990">
    <property type="entry name" value="TPR-like_helical_dom_sf"/>
</dbReference>
<dbReference type="eggNOG" id="COG3903">
    <property type="taxonomic scope" value="Bacteria"/>
</dbReference>
<accession>D7BB74</accession>
<dbReference type="GO" id="GO:0003677">
    <property type="term" value="F:DNA binding"/>
    <property type="evidence" value="ECO:0007669"/>
    <property type="project" value="InterPro"/>
</dbReference>
<organism evidence="2 3">
    <name type="scientific">Allomeiothermus silvanus (strain ATCC 700542 / DSM 9946 / NBRC 106475 / NCIMB 13440 / VI-R2)</name>
    <name type="common">Thermus silvanus</name>
    <dbReference type="NCBI Taxonomy" id="526227"/>
    <lineage>
        <taxon>Bacteria</taxon>
        <taxon>Thermotogati</taxon>
        <taxon>Deinococcota</taxon>
        <taxon>Deinococci</taxon>
        <taxon>Thermales</taxon>
        <taxon>Thermaceae</taxon>
        <taxon>Allomeiothermus</taxon>
    </lineage>
</organism>
<dbReference type="GO" id="GO:0016887">
    <property type="term" value="F:ATP hydrolysis activity"/>
    <property type="evidence" value="ECO:0007669"/>
    <property type="project" value="InterPro"/>
</dbReference>
<dbReference type="InterPro" id="IPR016032">
    <property type="entry name" value="Sig_transdc_resp-reg_C-effctor"/>
</dbReference>
<dbReference type="InterPro" id="IPR019734">
    <property type="entry name" value="TPR_rpt"/>
</dbReference>
<dbReference type="GO" id="GO:0006355">
    <property type="term" value="P:regulation of DNA-templated transcription"/>
    <property type="evidence" value="ECO:0007669"/>
    <property type="project" value="InterPro"/>
</dbReference>
<reference evidence="2 3" key="1">
    <citation type="journal article" date="2010" name="Stand. Genomic Sci.">
        <title>Complete genome sequence of Meiothermus silvanus type strain (VI-R2).</title>
        <authorList>
            <person name="Sikorski J."/>
            <person name="Tindall B.J."/>
            <person name="Lowry S."/>
            <person name="Lucas S."/>
            <person name="Nolan M."/>
            <person name="Copeland A."/>
            <person name="Glavina Del Rio T."/>
            <person name="Tice H."/>
            <person name="Cheng J.F."/>
            <person name="Han C."/>
            <person name="Pitluck S."/>
            <person name="Liolios K."/>
            <person name="Ivanova N."/>
            <person name="Mavromatis K."/>
            <person name="Mikhailova N."/>
            <person name="Pati A."/>
            <person name="Goodwin L."/>
            <person name="Chen A."/>
            <person name="Palaniappan K."/>
            <person name="Land M."/>
            <person name="Hauser L."/>
            <person name="Chang Y.J."/>
            <person name="Jeffries C.D."/>
            <person name="Rohde M."/>
            <person name="Goker M."/>
            <person name="Woyke T."/>
            <person name="Bristow J."/>
            <person name="Eisen J.A."/>
            <person name="Markowitz V."/>
            <person name="Hugenholtz P."/>
            <person name="Kyrpides N.C."/>
            <person name="Klenk H.P."/>
            <person name="Lapidus A."/>
        </authorList>
    </citation>
    <scope>NUCLEOTIDE SEQUENCE [LARGE SCALE GENOMIC DNA]</scope>
    <source>
        <strain evidence="3">ATCC 700542 / DSM 9946 / VI-R2</strain>
    </source>
</reference>
<dbReference type="Pfam" id="PF00196">
    <property type="entry name" value="GerE"/>
    <property type="match status" value="1"/>
</dbReference>
<dbReference type="Pfam" id="PF13401">
    <property type="entry name" value="AAA_22"/>
    <property type="match status" value="1"/>
</dbReference>
<evidence type="ECO:0000313" key="3">
    <source>
        <dbReference type="Proteomes" id="UP000001916"/>
    </source>
</evidence>
<dbReference type="Gene3D" id="1.25.40.10">
    <property type="entry name" value="Tetratricopeptide repeat domain"/>
    <property type="match status" value="1"/>
</dbReference>
<gene>
    <name evidence="2" type="ordered locus">Mesil_0719</name>
</gene>
<name>D7BB74_ALLS1</name>
<dbReference type="PROSITE" id="PS00622">
    <property type="entry name" value="HTH_LUXR_1"/>
    <property type="match status" value="1"/>
</dbReference>
<dbReference type="InterPro" id="IPR036388">
    <property type="entry name" value="WH-like_DNA-bd_sf"/>
</dbReference>
<dbReference type="CDD" id="cd06170">
    <property type="entry name" value="LuxR_C_like"/>
    <property type="match status" value="1"/>
</dbReference>
<dbReference type="SUPFAM" id="SSF52540">
    <property type="entry name" value="P-loop containing nucleoside triphosphate hydrolases"/>
    <property type="match status" value="1"/>
</dbReference>
<evidence type="ECO:0000313" key="2">
    <source>
        <dbReference type="EMBL" id="ADH62634.1"/>
    </source>
</evidence>
<dbReference type="Proteomes" id="UP000001916">
    <property type="component" value="Chromosome"/>
</dbReference>
<dbReference type="EMBL" id="CP002042">
    <property type="protein sequence ID" value="ADH62634.1"/>
    <property type="molecule type" value="Genomic_DNA"/>
</dbReference>
<feature type="domain" description="HTH luxR-type" evidence="1">
    <location>
        <begin position="697"/>
        <end position="762"/>
    </location>
</feature>